<comment type="caution">
    <text evidence="2">The sequence shown here is derived from an EMBL/GenBank/DDBJ whole genome shotgun (WGS) entry which is preliminary data.</text>
</comment>
<gene>
    <name evidence="2" type="ORF">CHH67_00955</name>
    <name evidence="1" type="ORF">GNP94_01005</name>
</gene>
<dbReference type="RefSeq" id="WP_095263103.1">
    <property type="nucleotide sequence ID" value="NZ_NPBY01000003.1"/>
</dbReference>
<dbReference type="Proteomes" id="UP000215596">
    <property type="component" value="Unassembled WGS sequence"/>
</dbReference>
<dbReference type="EMBL" id="NPBY01000003">
    <property type="protein sequence ID" value="PAD80309.1"/>
    <property type="molecule type" value="Genomic_DNA"/>
</dbReference>
<keyword evidence="4" id="KW-1185">Reference proteome</keyword>
<evidence type="ECO:0000313" key="2">
    <source>
        <dbReference type="EMBL" id="PAD80309.1"/>
    </source>
</evidence>
<protein>
    <submittedName>
        <fullName evidence="2">YfhD family protein</fullName>
    </submittedName>
</protein>
<proteinExistence type="predicted"/>
<name>A0A268F4L9_9BACL</name>
<evidence type="ECO:0000313" key="3">
    <source>
        <dbReference type="Proteomes" id="UP000215596"/>
    </source>
</evidence>
<evidence type="ECO:0000313" key="4">
    <source>
        <dbReference type="Proteomes" id="UP000435177"/>
    </source>
</evidence>
<dbReference type="AlphaFoldDB" id="A0A268F4L9"/>
<dbReference type="EMBL" id="WOAA01000001">
    <property type="protein sequence ID" value="MUG64583.1"/>
    <property type="molecule type" value="Genomic_DNA"/>
</dbReference>
<reference evidence="2 3" key="1">
    <citation type="submission" date="2017-07" db="EMBL/GenBank/DDBJ databases">
        <title>Isolation and whole genome analysis of endospore-forming bacteria from heroin.</title>
        <authorList>
            <person name="Kalinowski J."/>
            <person name="Ahrens B."/>
            <person name="Al-Dilaimi A."/>
            <person name="Winkler A."/>
            <person name="Wibberg D."/>
            <person name="Schleenbecker U."/>
            <person name="Ruckert C."/>
            <person name="Wolfel R."/>
            <person name="Grass G."/>
        </authorList>
    </citation>
    <scope>NUCLEOTIDE SEQUENCE [LARGE SCALE GENOMIC DNA]</scope>
    <source>
        <strain evidence="2 3">7537-G1</strain>
    </source>
</reference>
<reference evidence="1 4" key="2">
    <citation type="submission" date="2019-11" db="EMBL/GenBank/DDBJ databases">
        <title>Draft genome sequences of five Paenibacillus species of dairy origin.</title>
        <authorList>
            <person name="Olajide A.M."/>
            <person name="Chen S."/>
            <person name="Lapointe G."/>
        </authorList>
    </citation>
    <scope>NUCLEOTIDE SEQUENCE [LARGE SCALE GENOMIC DNA]</scope>
    <source>
        <strain evidence="1 4">3CS1</strain>
    </source>
</reference>
<accession>A0A268F4L9</accession>
<sequence>MMRRVKKGKILSKTEKLLARETVQNEDVEFAAAEADADDAEALRRSEAADKRQLREILKDQQGQ</sequence>
<dbReference type="Proteomes" id="UP000435177">
    <property type="component" value="Unassembled WGS sequence"/>
</dbReference>
<organism evidence="2 3">
    <name type="scientific">Paenibacillus campinasensis</name>
    <dbReference type="NCBI Taxonomy" id="66347"/>
    <lineage>
        <taxon>Bacteria</taxon>
        <taxon>Bacillati</taxon>
        <taxon>Bacillota</taxon>
        <taxon>Bacilli</taxon>
        <taxon>Bacillales</taxon>
        <taxon>Paenibacillaceae</taxon>
        <taxon>Paenibacillus</taxon>
    </lineage>
</organism>
<evidence type="ECO:0000313" key="1">
    <source>
        <dbReference type="EMBL" id="MUG64583.1"/>
    </source>
</evidence>